<proteinExistence type="predicted"/>
<feature type="region of interest" description="Disordered" evidence="1">
    <location>
        <begin position="1"/>
        <end position="22"/>
    </location>
</feature>
<name>A0A3N0GVX1_9ACTN</name>
<evidence type="ECO:0000256" key="1">
    <source>
        <dbReference type="SAM" id="MobiDB-lite"/>
    </source>
</evidence>
<dbReference type="Proteomes" id="UP000279994">
    <property type="component" value="Unassembled WGS sequence"/>
</dbReference>
<dbReference type="AlphaFoldDB" id="A0A3N0GVX1"/>
<gene>
    <name evidence="2" type="ORF">EFL26_03455</name>
</gene>
<feature type="compositionally biased region" description="Basic and acidic residues" evidence="1">
    <location>
        <begin position="1"/>
        <end position="15"/>
    </location>
</feature>
<organism evidence="2 3">
    <name type="scientific">Nocardioides pocheonensis</name>
    <dbReference type="NCBI Taxonomy" id="661485"/>
    <lineage>
        <taxon>Bacteria</taxon>
        <taxon>Bacillati</taxon>
        <taxon>Actinomycetota</taxon>
        <taxon>Actinomycetes</taxon>
        <taxon>Propionibacteriales</taxon>
        <taxon>Nocardioidaceae</taxon>
        <taxon>Nocardioides</taxon>
    </lineage>
</organism>
<dbReference type="EMBL" id="RJSF01000007">
    <property type="protein sequence ID" value="RNM16604.1"/>
    <property type="molecule type" value="Genomic_DNA"/>
</dbReference>
<accession>A0A3N0GVX1</accession>
<evidence type="ECO:0000313" key="3">
    <source>
        <dbReference type="Proteomes" id="UP000279994"/>
    </source>
</evidence>
<reference evidence="2 3" key="1">
    <citation type="submission" date="2018-11" db="EMBL/GenBank/DDBJ databases">
        <authorList>
            <person name="Li F."/>
        </authorList>
    </citation>
    <scope>NUCLEOTIDE SEQUENCE [LARGE SCALE GENOMIC DNA]</scope>
    <source>
        <strain evidence="2 3">Gsoil 818</strain>
    </source>
</reference>
<protein>
    <submittedName>
        <fullName evidence="2">Uncharacterized protein</fullName>
    </submittedName>
</protein>
<sequence length="76" mass="7833">MHVRPFIERWPHSPSEDAGGASGRAASVFSARTAGLVADLAAVVPVVDAAALSLYRASRIARIAASLLIAHSPGEL</sequence>
<evidence type="ECO:0000313" key="2">
    <source>
        <dbReference type="EMBL" id="RNM16604.1"/>
    </source>
</evidence>
<comment type="caution">
    <text evidence="2">The sequence shown here is derived from an EMBL/GenBank/DDBJ whole genome shotgun (WGS) entry which is preliminary data.</text>
</comment>
<keyword evidence="3" id="KW-1185">Reference proteome</keyword>